<feature type="compositionally biased region" description="Low complexity" evidence="1">
    <location>
        <begin position="135"/>
        <end position="163"/>
    </location>
</feature>
<dbReference type="AlphaFoldDB" id="A0A1Q9ETW0"/>
<keyword evidence="3" id="KW-1185">Reference proteome</keyword>
<feature type="compositionally biased region" description="Basic and acidic residues" evidence="1">
    <location>
        <begin position="21"/>
        <end position="30"/>
    </location>
</feature>
<comment type="caution">
    <text evidence="2">The sequence shown here is derived from an EMBL/GenBank/DDBJ whole genome shotgun (WGS) entry which is preliminary data.</text>
</comment>
<evidence type="ECO:0000256" key="1">
    <source>
        <dbReference type="SAM" id="MobiDB-lite"/>
    </source>
</evidence>
<reference evidence="2 3" key="1">
    <citation type="submission" date="2016-02" db="EMBL/GenBank/DDBJ databases">
        <title>Genome analysis of coral dinoflagellate symbionts highlights evolutionary adaptations to a symbiotic lifestyle.</title>
        <authorList>
            <person name="Aranda M."/>
            <person name="Li Y."/>
            <person name="Liew Y.J."/>
            <person name="Baumgarten S."/>
            <person name="Simakov O."/>
            <person name="Wilson M."/>
            <person name="Piel J."/>
            <person name="Ashoor H."/>
            <person name="Bougouffa S."/>
            <person name="Bajic V.B."/>
            <person name="Ryu T."/>
            <person name="Ravasi T."/>
            <person name="Bayer T."/>
            <person name="Micklem G."/>
            <person name="Kim H."/>
            <person name="Bhak J."/>
            <person name="Lajeunesse T.C."/>
            <person name="Voolstra C.R."/>
        </authorList>
    </citation>
    <scope>NUCLEOTIDE SEQUENCE [LARGE SCALE GENOMIC DNA]</scope>
    <source>
        <strain evidence="2 3">CCMP2467</strain>
    </source>
</reference>
<proteinExistence type="predicted"/>
<dbReference type="EMBL" id="LSRX01000070">
    <property type="protein sequence ID" value="OLQ10863.1"/>
    <property type="molecule type" value="Genomic_DNA"/>
</dbReference>
<dbReference type="Proteomes" id="UP000186817">
    <property type="component" value="Unassembled WGS sequence"/>
</dbReference>
<dbReference type="OrthoDB" id="10323851at2759"/>
<feature type="region of interest" description="Disordered" evidence="1">
    <location>
        <begin position="135"/>
        <end position="176"/>
    </location>
</feature>
<feature type="region of interest" description="Disordered" evidence="1">
    <location>
        <begin position="1"/>
        <end position="36"/>
    </location>
</feature>
<organism evidence="2 3">
    <name type="scientific">Symbiodinium microadriaticum</name>
    <name type="common">Dinoflagellate</name>
    <name type="synonym">Zooxanthella microadriatica</name>
    <dbReference type="NCBI Taxonomy" id="2951"/>
    <lineage>
        <taxon>Eukaryota</taxon>
        <taxon>Sar</taxon>
        <taxon>Alveolata</taxon>
        <taxon>Dinophyceae</taxon>
        <taxon>Suessiales</taxon>
        <taxon>Symbiodiniaceae</taxon>
        <taxon>Symbiodinium</taxon>
    </lineage>
</organism>
<sequence length="255" mass="28178">MQMPRLAVDSTRTTSSQSHFKAYEASEARNARSTPVRHIVESAAGPGPRSKYIPAAELVQMRPIPDRSFGSVSHYTQHQEDAQKARHDYFPYRDEFHPRSKRLLHEMALNAVSQSLERSGSVASDDTRSVFTLPSTAASRKAASKASSANQSLRSRSLSSSRLPTGDSLRVGGGQPGMLAKRRAQAFFRSPSQSKFDRDWCLGVLEREGPAPLTSTNYTARMYNGSLDKYGQALAEMSALLGGERETQPRERTNK</sequence>
<gene>
    <name evidence="2" type="ORF">AK812_SmicGene5350</name>
</gene>
<name>A0A1Q9ETW0_SYMMI</name>
<feature type="compositionally biased region" description="Polar residues" evidence="1">
    <location>
        <begin position="10"/>
        <end position="19"/>
    </location>
</feature>
<evidence type="ECO:0000313" key="2">
    <source>
        <dbReference type="EMBL" id="OLQ10863.1"/>
    </source>
</evidence>
<protein>
    <submittedName>
        <fullName evidence="2">Uncharacterized protein</fullName>
    </submittedName>
</protein>
<evidence type="ECO:0000313" key="3">
    <source>
        <dbReference type="Proteomes" id="UP000186817"/>
    </source>
</evidence>
<accession>A0A1Q9ETW0</accession>